<evidence type="ECO:0000313" key="3">
    <source>
        <dbReference type="Proteomes" id="UP000310158"/>
    </source>
</evidence>
<keyword evidence="3" id="KW-1185">Reference proteome</keyword>
<gene>
    <name evidence="2" type="ORF">EW146_g1178</name>
</gene>
<dbReference type="Proteomes" id="UP000310158">
    <property type="component" value="Unassembled WGS sequence"/>
</dbReference>
<feature type="transmembrane region" description="Helical" evidence="1">
    <location>
        <begin position="27"/>
        <end position="49"/>
    </location>
</feature>
<feature type="transmembrane region" description="Helical" evidence="1">
    <location>
        <begin position="94"/>
        <end position="117"/>
    </location>
</feature>
<feature type="transmembrane region" description="Helical" evidence="1">
    <location>
        <begin position="61"/>
        <end position="82"/>
    </location>
</feature>
<name>A0A4S4M6Y9_9AGAM</name>
<protein>
    <submittedName>
        <fullName evidence="2">Uncharacterized protein</fullName>
    </submittedName>
</protein>
<evidence type="ECO:0000256" key="1">
    <source>
        <dbReference type="SAM" id="Phobius"/>
    </source>
</evidence>
<keyword evidence="1" id="KW-1133">Transmembrane helix</keyword>
<accession>A0A4S4M6Y9</accession>
<keyword evidence="1" id="KW-0472">Membrane</keyword>
<sequence length="395" mass="43535">MDSDGVAAASATDFSAITAHAHAQAKLAAWFSLQIVGGQVLMPLLVATFVLSKTARRDPTLVNLCGTFILTGFCGCLLLYAGKATGPEPSKGLCAFQAAVIVAGPPTWSIALLSLVFQTWNALDTDITKRPLTRPWKIAMIIAPYAVFLLWTIITASVRTPPPYPKSATRSRGCIPMNTHPLSLISPHEQRKLKGEPKNLHFPSTNAVSLVVTVTCIVIILFAGPSYCATIPPHKRIFTDSELIDPWFPFDNKQFLGLARIDWTCQKADLNVRLAVRLFLFMVYLFGGTVLSVWSIFDGHLDVTGRDMFVATSKRIPSITEFKPLMLSPLCHILERAVPTAVFIVFGTQTDVFHTWRSWLWRRGHSDTEQTLTDSLDDMDSKLESPVIVIGNPEP</sequence>
<keyword evidence="1" id="KW-0812">Transmembrane</keyword>
<comment type="caution">
    <text evidence="2">The sequence shown here is derived from an EMBL/GenBank/DDBJ whole genome shotgun (WGS) entry which is preliminary data.</text>
</comment>
<evidence type="ECO:0000313" key="2">
    <source>
        <dbReference type="EMBL" id="THH20101.1"/>
    </source>
</evidence>
<organism evidence="2 3">
    <name type="scientific">Bondarzewia mesenterica</name>
    <dbReference type="NCBI Taxonomy" id="1095465"/>
    <lineage>
        <taxon>Eukaryota</taxon>
        <taxon>Fungi</taxon>
        <taxon>Dikarya</taxon>
        <taxon>Basidiomycota</taxon>
        <taxon>Agaricomycotina</taxon>
        <taxon>Agaricomycetes</taxon>
        <taxon>Russulales</taxon>
        <taxon>Bondarzewiaceae</taxon>
        <taxon>Bondarzewia</taxon>
    </lineage>
</organism>
<reference evidence="2 3" key="1">
    <citation type="submission" date="2019-02" db="EMBL/GenBank/DDBJ databases">
        <title>Genome sequencing of the rare red list fungi Bondarzewia mesenterica.</title>
        <authorList>
            <person name="Buettner E."/>
            <person name="Kellner H."/>
        </authorList>
    </citation>
    <scope>NUCLEOTIDE SEQUENCE [LARGE SCALE GENOMIC DNA]</scope>
    <source>
        <strain evidence="2 3">DSM 108281</strain>
    </source>
</reference>
<feature type="transmembrane region" description="Helical" evidence="1">
    <location>
        <begin position="138"/>
        <end position="158"/>
    </location>
</feature>
<feature type="transmembrane region" description="Helical" evidence="1">
    <location>
        <begin position="207"/>
        <end position="228"/>
    </location>
</feature>
<proteinExistence type="predicted"/>
<dbReference type="OrthoDB" id="3232296at2759"/>
<feature type="transmembrane region" description="Helical" evidence="1">
    <location>
        <begin position="274"/>
        <end position="297"/>
    </location>
</feature>
<dbReference type="AlphaFoldDB" id="A0A4S4M6Y9"/>
<dbReference type="EMBL" id="SGPL01000029">
    <property type="protein sequence ID" value="THH20101.1"/>
    <property type="molecule type" value="Genomic_DNA"/>
</dbReference>